<dbReference type="AlphaFoldDB" id="A0A1H5P984"/>
<feature type="domain" description="HTH marR-type" evidence="4">
    <location>
        <begin position="13"/>
        <end position="145"/>
    </location>
</feature>
<gene>
    <name evidence="5" type="ORF">SAMN04488561_3939</name>
</gene>
<dbReference type="PROSITE" id="PS50995">
    <property type="entry name" value="HTH_MARR_2"/>
    <property type="match status" value="1"/>
</dbReference>
<dbReference type="RefSeq" id="WP_069109732.1">
    <property type="nucleotide sequence ID" value="NZ_FNUC01000004.1"/>
</dbReference>
<dbReference type="PANTHER" id="PTHR42756">
    <property type="entry name" value="TRANSCRIPTIONAL REGULATOR, MARR"/>
    <property type="match status" value="1"/>
</dbReference>
<proteinExistence type="predicted"/>
<dbReference type="InterPro" id="IPR000835">
    <property type="entry name" value="HTH_MarR-typ"/>
</dbReference>
<dbReference type="GO" id="GO:0003677">
    <property type="term" value="F:DNA binding"/>
    <property type="evidence" value="ECO:0007669"/>
    <property type="project" value="UniProtKB-KW"/>
</dbReference>
<dbReference type="Proteomes" id="UP000181980">
    <property type="component" value="Unassembled WGS sequence"/>
</dbReference>
<evidence type="ECO:0000313" key="6">
    <source>
        <dbReference type="Proteomes" id="UP000181980"/>
    </source>
</evidence>
<dbReference type="InterPro" id="IPR036388">
    <property type="entry name" value="WH-like_DNA-bd_sf"/>
</dbReference>
<evidence type="ECO:0000259" key="4">
    <source>
        <dbReference type="PROSITE" id="PS50995"/>
    </source>
</evidence>
<dbReference type="Gene3D" id="1.10.10.10">
    <property type="entry name" value="Winged helix-like DNA-binding domain superfamily/Winged helix DNA-binding domain"/>
    <property type="match status" value="1"/>
</dbReference>
<evidence type="ECO:0000313" key="5">
    <source>
        <dbReference type="EMBL" id="SEF10445.1"/>
    </source>
</evidence>
<keyword evidence="3" id="KW-0804">Transcription</keyword>
<keyword evidence="1" id="KW-0805">Transcription regulation</keyword>
<organism evidence="5 6">
    <name type="scientific">Jiangella alba</name>
    <dbReference type="NCBI Taxonomy" id="561176"/>
    <lineage>
        <taxon>Bacteria</taxon>
        <taxon>Bacillati</taxon>
        <taxon>Actinomycetota</taxon>
        <taxon>Actinomycetes</taxon>
        <taxon>Jiangellales</taxon>
        <taxon>Jiangellaceae</taxon>
        <taxon>Jiangella</taxon>
    </lineage>
</organism>
<dbReference type="Pfam" id="PF12802">
    <property type="entry name" value="MarR_2"/>
    <property type="match status" value="1"/>
</dbReference>
<dbReference type="STRING" id="561176.SAMN04488561_3939"/>
<dbReference type="InterPro" id="IPR036390">
    <property type="entry name" value="WH_DNA-bd_sf"/>
</dbReference>
<dbReference type="PRINTS" id="PR00598">
    <property type="entry name" value="HTHMARR"/>
</dbReference>
<dbReference type="OrthoDB" id="4826718at2"/>
<keyword evidence="6" id="KW-1185">Reference proteome</keyword>
<sequence>MATDDDTGSPPPGFRLHYLLKRAHLHLATLVGQALEPYGVDPRELAALVLLTRGDALSQQDLARQLQVDRTTMVAMVDRMEALELVRRRPDPADRRKNLVEPTEHGRRIGADATRAVDAAERQFLAAAPELSGPAFRDLLWTLGRDFRH</sequence>
<evidence type="ECO:0000256" key="2">
    <source>
        <dbReference type="ARBA" id="ARBA00023125"/>
    </source>
</evidence>
<accession>A0A1H5P984</accession>
<dbReference type="EMBL" id="FNUC01000004">
    <property type="protein sequence ID" value="SEF10445.1"/>
    <property type="molecule type" value="Genomic_DNA"/>
</dbReference>
<dbReference type="SMART" id="SM00347">
    <property type="entry name" value="HTH_MARR"/>
    <property type="match status" value="1"/>
</dbReference>
<reference evidence="6" key="1">
    <citation type="submission" date="2016-10" db="EMBL/GenBank/DDBJ databases">
        <authorList>
            <person name="Varghese N."/>
            <person name="Submissions S."/>
        </authorList>
    </citation>
    <scope>NUCLEOTIDE SEQUENCE [LARGE SCALE GENOMIC DNA]</scope>
    <source>
        <strain evidence="6">DSM 45237</strain>
    </source>
</reference>
<evidence type="ECO:0000256" key="1">
    <source>
        <dbReference type="ARBA" id="ARBA00023015"/>
    </source>
</evidence>
<dbReference type="SUPFAM" id="SSF46785">
    <property type="entry name" value="Winged helix' DNA-binding domain"/>
    <property type="match status" value="1"/>
</dbReference>
<dbReference type="GO" id="GO:0003700">
    <property type="term" value="F:DNA-binding transcription factor activity"/>
    <property type="evidence" value="ECO:0007669"/>
    <property type="project" value="InterPro"/>
</dbReference>
<name>A0A1H5P984_9ACTN</name>
<evidence type="ECO:0000256" key="3">
    <source>
        <dbReference type="ARBA" id="ARBA00023163"/>
    </source>
</evidence>
<dbReference type="PANTHER" id="PTHR42756:SF1">
    <property type="entry name" value="TRANSCRIPTIONAL REPRESSOR OF EMRAB OPERON"/>
    <property type="match status" value="1"/>
</dbReference>
<keyword evidence="2 5" id="KW-0238">DNA-binding</keyword>
<protein>
    <submittedName>
        <fullName evidence="5">DNA-binding transcriptional regulator, MarR family</fullName>
    </submittedName>
</protein>